<evidence type="ECO:0000256" key="1">
    <source>
        <dbReference type="SAM" id="MobiDB-lite"/>
    </source>
</evidence>
<reference evidence="2" key="1">
    <citation type="submission" date="2022-05" db="EMBL/GenBank/DDBJ databases">
        <title>The Musa troglodytarum L. genome provides insights into the mechanism of non-climacteric behaviour and enrichment of carotenoids.</title>
        <authorList>
            <person name="Wang J."/>
        </authorList>
    </citation>
    <scope>NUCLEOTIDE SEQUENCE</scope>
    <source>
        <tissue evidence="2">Leaf</tissue>
    </source>
</reference>
<feature type="region of interest" description="Disordered" evidence="1">
    <location>
        <begin position="85"/>
        <end position="126"/>
    </location>
</feature>
<dbReference type="AlphaFoldDB" id="A0A9E7J8W7"/>
<evidence type="ECO:0000313" key="3">
    <source>
        <dbReference type="Proteomes" id="UP001055439"/>
    </source>
</evidence>
<protein>
    <submittedName>
        <fullName evidence="2">Uncharacterized protein</fullName>
    </submittedName>
</protein>
<dbReference type="EMBL" id="CP097502">
    <property type="protein sequence ID" value="URD72315.1"/>
    <property type="molecule type" value="Genomic_DNA"/>
</dbReference>
<gene>
    <name evidence="2" type="ORF">MUK42_35698</name>
</gene>
<sequence>MACFVRRVPWSTWWVVRGVQRRGDVGRSNRGAMTSSGSTTQDQVGRMACFRLRLRVAYGPDLAGGGEATSDDQIVGLMERRRGNDVIREYDPRPGHTLSDSRHESRSPSLFAPRGRIHPRTCPSTSSYRIATRRDPQSIVPCRPQMSRCLLHGVAWRGVACDVSRDVSPDDLSLARNQQRAQLGSSVTILTLAPAPAPAIHRMDPSRTCAQDEFVKPNAEPPRAAASENVRGPTPFFVISTTGALSSLAATQWLRIFWPSLSGAGARPLKEDDAVTHRASVALPFLSDCYGRTFTRPALCHLSYSAEALSDPTFCCFHCR</sequence>
<organism evidence="2 3">
    <name type="scientific">Musa troglodytarum</name>
    <name type="common">fe'i banana</name>
    <dbReference type="NCBI Taxonomy" id="320322"/>
    <lineage>
        <taxon>Eukaryota</taxon>
        <taxon>Viridiplantae</taxon>
        <taxon>Streptophyta</taxon>
        <taxon>Embryophyta</taxon>
        <taxon>Tracheophyta</taxon>
        <taxon>Spermatophyta</taxon>
        <taxon>Magnoliopsida</taxon>
        <taxon>Liliopsida</taxon>
        <taxon>Zingiberales</taxon>
        <taxon>Musaceae</taxon>
        <taxon>Musa</taxon>
    </lineage>
</organism>
<keyword evidence="3" id="KW-1185">Reference proteome</keyword>
<proteinExistence type="predicted"/>
<feature type="compositionally biased region" description="Basic and acidic residues" evidence="1">
    <location>
        <begin position="85"/>
        <end position="106"/>
    </location>
</feature>
<name>A0A9E7J8W7_9LILI</name>
<accession>A0A9E7J8W7</accession>
<dbReference type="Proteomes" id="UP001055439">
    <property type="component" value="Chromosome 1"/>
</dbReference>
<evidence type="ECO:0000313" key="2">
    <source>
        <dbReference type="EMBL" id="URD72315.1"/>
    </source>
</evidence>